<feature type="compositionally biased region" description="Polar residues" evidence="1">
    <location>
        <begin position="28"/>
        <end position="43"/>
    </location>
</feature>
<protein>
    <submittedName>
        <fullName evidence="2 3">Putative sialic acid transporter</fullName>
    </submittedName>
</protein>
<reference evidence="2 4" key="1">
    <citation type="journal article" date="2014" name="BMC Genomics">
        <title>Genome sequence of Anopheles sinensis provides insight into genetics basis of mosquito competence for malaria parasites.</title>
        <authorList>
            <person name="Zhou D."/>
            <person name="Zhang D."/>
            <person name="Ding G."/>
            <person name="Shi L."/>
            <person name="Hou Q."/>
            <person name="Ye Y."/>
            <person name="Xu Y."/>
            <person name="Zhou H."/>
            <person name="Xiong C."/>
            <person name="Li S."/>
            <person name="Yu J."/>
            <person name="Hong S."/>
            <person name="Yu X."/>
            <person name="Zou P."/>
            <person name="Chen C."/>
            <person name="Chang X."/>
            <person name="Wang W."/>
            <person name="Lv Y."/>
            <person name="Sun Y."/>
            <person name="Ma L."/>
            <person name="Shen B."/>
            <person name="Zhu C."/>
        </authorList>
    </citation>
    <scope>NUCLEOTIDE SEQUENCE [LARGE SCALE GENOMIC DNA]</scope>
</reference>
<dbReference type="Proteomes" id="UP000030765">
    <property type="component" value="Unassembled WGS sequence"/>
</dbReference>
<dbReference type="EnsemblMetazoa" id="ASIC010166-RA">
    <property type="protein sequence ID" value="ASIC010166-PA"/>
    <property type="gene ID" value="ASIC010166"/>
</dbReference>
<dbReference type="AlphaFoldDB" id="A0A084VWW5"/>
<dbReference type="EMBL" id="KE525186">
    <property type="protein sequence ID" value="KFB42459.1"/>
    <property type="molecule type" value="Genomic_DNA"/>
</dbReference>
<evidence type="ECO:0000313" key="4">
    <source>
        <dbReference type="Proteomes" id="UP000030765"/>
    </source>
</evidence>
<gene>
    <name evidence="2" type="ORF">ZHAS_00010166</name>
</gene>
<dbReference type="VEuPathDB" id="VectorBase:ASIC010166"/>
<organism evidence="2">
    <name type="scientific">Anopheles sinensis</name>
    <name type="common">Mosquito</name>
    <dbReference type="NCBI Taxonomy" id="74873"/>
    <lineage>
        <taxon>Eukaryota</taxon>
        <taxon>Metazoa</taxon>
        <taxon>Ecdysozoa</taxon>
        <taxon>Arthropoda</taxon>
        <taxon>Hexapoda</taxon>
        <taxon>Insecta</taxon>
        <taxon>Pterygota</taxon>
        <taxon>Neoptera</taxon>
        <taxon>Endopterygota</taxon>
        <taxon>Diptera</taxon>
        <taxon>Nematocera</taxon>
        <taxon>Culicoidea</taxon>
        <taxon>Culicidae</taxon>
        <taxon>Anophelinae</taxon>
        <taxon>Anopheles</taxon>
    </lineage>
</organism>
<evidence type="ECO:0000256" key="1">
    <source>
        <dbReference type="SAM" id="MobiDB-lite"/>
    </source>
</evidence>
<evidence type="ECO:0000313" key="2">
    <source>
        <dbReference type="EMBL" id="KFB42459.1"/>
    </source>
</evidence>
<dbReference type="EMBL" id="ATLV01017760">
    <property type="status" value="NOT_ANNOTATED_CDS"/>
    <property type="molecule type" value="Genomic_DNA"/>
</dbReference>
<proteinExistence type="predicted"/>
<keyword evidence="4" id="KW-1185">Reference proteome</keyword>
<reference evidence="3" key="2">
    <citation type="submission" date="2020-05" db="UniProtKB">
        <authorList>
            <consortium name="EnsemblMetazoa"/>
        </authorList>
    </citation>
    <scope>IDENTIFICATION</scope>
</reference>
<feature type="compositionally biased region" description="Basic and acidic residues" evidence="1">
    <location>
        <begin position="11"/>
        <end position="27"/>
    </location>
</feature>
<accession>A0A084VWW5</accession>
<evidence type="ECO:0000313" key="3">
    <source>
        <dbReference type="EnsemblMetazoa" id="ASIC010166-PA"/>
    </source>
</evidence>
<feature type="region of interest" description="Disordered" evidence="1">
    <location>
        <begin position="1"/>
        <end position="51"/>
    </location>
</feature>
<name>A0A084VWW5_ANOSI</name>
<sequence length="51" mass="5502">MPSPGDGQEYLLREQRSAQTRPADEPTAKQSSQRGTANVTSDAPRTKGMVV</sequence>